<sequence>MNEKGEEAAGSSKQGTDSRSAVTTARGDQVLLTAGQAEVPRTGGRRPRLPPPPRGQHAGTATTPVPTLRCRQCPEGHGALAREERESQQNGPARGSPSDRARGTQKFLLQPPKELLGLPAVTSQPHPDSTVQTSLQGRQESREPHPGQTTGPPVRLPPAEPRPGRAGETPALQPP</sequence>
<evidence type="ECO:0000256" key="1">
    <source>
        <dbReference type="SAM" id="MobiDB-lite"/>
    </source>
</evidence>
<dbReference type="Proteomes" id="UP001176941">
    <property type="component" value="Chromosome 31"/>
</dbReference>
<protein>
    <submittedName>
        <fullName evidence="2">Uncharacterized protein</fullName>
    </submittedName>
</protein>
<feature type="region of interest" description="Disordered" evidence="1">
    <location>
        <begin position="1"/>
        <end position="175"/>
    </location>
</feature>
<proteinExistence type="predicted"/>
<gene>
    <name evidence="2" type="ORF">MRATA1EN1_LOCUS20826</name>
</gene>
<dbReference type="EMBL" id="OX459967">
    <property type="protein sequence ID" value="CAI9171864.1"/>
    <property type="molecule type" value="Genomic_DNA"/>
</dbReference>
<evidence type="ECO:0000313" key="2">
    <source>
        <dbReference type="EMBL" id="CAI9171864.1"/>
    </source>
</evidence>
<keyword evidence="3" id="KW-1185">Reference proteome</keyword>
<feature type="compositionally biased region" description="Polar residues" evidence="1">
    <location>
        <begin position="121"/>
        <end position="138"/>
    </location>
</feature>
<reference evidence="2" key="1">
    <citation type="submission" date="2023-04" db="EMBL/GenBank/DDBJ databases">
        <authorList>
            <consortium name="ELIXIR-Norway"/>
        </authorList>
    </citation>
    <scope>NUCLEOTIDE SEQUENCE [LARGE SCALE GENOMIC DNA]</scope>
</reference>
<accession>A0ABN8ZDQ2</accession>
<name>A0ABN8ZDQ2_RANTA</name>
<organism evidence="2 3">
    <name type="scientific">Rangifer tarandus platyrhynchus</name>
    <name type="common">Svalbard reindeer</name>
    <dbReference type="NCBI Taxonomy" id="3082113"/>
    <lineage>
        <taxon>Eukaryota</taxon>
        <taxon>Metazoa</taxon>
        <taxon>Chordata</taxon>
        <taxon>Craniata</taxon>
        <taxon>Vertebrata</taxon>
        <taxon>Euteleostomi</taxon>
        <taxon>Mammalia</taxon>
        <taxon>Eutheria</taxon>
        <taxon>Laurasiatheria</taxon>
        <taxon>Artiodactyla</taxon>
        <taxon>Ruminantia</taxon>
        <taxon>Pecora</taxon>
        <taxon>Cervidae</taxon>
        <taxon>Odocoileinae</taxon>
        <taxon>Rangifer</taxon>
    </lineage>
</organism>
<feature type="compositionally biased region" description="Polar residues" evidence="1">
    <location>
        <begin position="11"/>
        <end position="23"/>
    </location>
</feature>
<evidence type="ECO:0000313" key="3">
    <source>
        <dbReference type="Proteomes" id="UP001176941"/>
    </source>
</evidence>